<name>A0A251X420_9RHOB</name>
<dbReference type="Proteomes" id="UP000194664">
    <property type="component" value="Unassembled WGS sequence"/>
</dbReference>
<dbReference type="AlphaFoldDB" id="A0A251X420"/>
<protein>
    <recommendedName>
        <fullName evidence="1">YjiS-like domain-containing protein</fullName>
    </recommendedName>
</protein>
<gene>
    <name evidence="2" type="ORF">BVC71_05150</name>
</gene>
<dbReference type="EMBL" id="MSPP01000001">
    <property type="protein sequence ID" value="OUD11064.1"/>
    <property type="molecule type" value="Genomic_DNA"/>
</dbReference>
<comment type="caution">
    <text evidence="2">The sequence shown here is derived from an EMBL/GenBank/DDBJ whole genome shotgun (WGS) entry which is preliminary data.</text>
</comment>
<keyword evidence="3" id="KW-1185">Reference proteome</keyword>
<evidence type="ECO:0000313" key="3">
    <source>
        <dbReference type="Proteomes" id="UP000194664"/>
    </source>
</evidence>
<feature type="domain" description="YjiS-like" evidence="1">
    <location>
        <begin position="32"/>
        <end position="60"/>
    </location>
</feature>
<proteinExistence type="predicted"/>
<dbReference type="InterPro" id="IPR009506">
    <property type="entry name" value="YjiS-like"/>
</dbReference>
<dbReference type="Pfam" id="PF06568">
    <property type="entry name" value="YjiS-like"/>
    <property type="match status" value="1"/>
</dbReference>
<reference evidence="2 3" key="1">
    <citation type="submission" date="2016-12" db="EMBL/GenBank/DDBJ databases">
        <title>The draft genome sequence of HSLHS2.</title>
        <authorList>
            <person name="Hu D."/>
            <person name="Wang L."/>
            <person name="Shao Z."/>
        </authorList>
    </citation>
    <scope>NUCLEOTIDE SEQUENCE [LARGE SCALE GENOMIC DNA]</scope>
    <source>
        <strain evidence="2">MCCC 1A06712</strain>
    </source>
</reference>
<evidence type="ECO:0000313" key="2">
    <source>
        <dbReference type="EMBL" id="OUD11064.1"/>
    </source>
</evidence>
<evidence type="ECO:0000259" key="1">
    <source>
        <dbReference type="Pfam" id="PF06568"/>
    </source>
</evidence>
<sequence length="71" mass="8065">MNTTIPQTITIPAPTFVVSRGMIAVAVKMDTWATRRSTRKALRNMPDHLLFDVGLTRDQAQTEAAKYFWRA</sequence>
<organism evidence="2 3">
    <name type="scientific">Marivivens niveibacter</name>
    <dbReference type="NCBI Taxonomy" id="1930667"/>
    <lineage>
        <taxon>Bacteria</taxon>
        <taxon>Pseudomonadati</taxon>
        <taxon>Pseudomonadota</taxon>
        <taxon>Alphaproteobacteria</taxon>
        <taxon>Rhodobacterales</taxon>
        <taxon>Paracoccaceae</taxon>
        <taxon>Marivivens group</taxon>
        <taxon>Marivivens</taxon>
    </lineage>
</organism>
<accession>A0A251X420</accession>